<evidence type="ECO:0000256" key="1">
    <source>
        <dbReference type="SAM" id="SignalP"/>
    </source>
</evidence>
<dbReference type="AlphaFoldDB" id="A0A011Q268"/>
<organism evidence="2 3">
    <name type="scientific">Candidatus Accumulibacter appositus</name>
    <dbReference type="NCBI Taxonomy" id="1454003"/>
    <lineage>
        <taxon>Bacteria</taxon>
        <taxon>Pseudomonadati</taxon>
        <taxon>Pseudomonadota</taxon>
        <taxon>Betaproteobacteria</taxon>
        <taxon>Candidatus Accumulibacter</taxon>
    </lineage>
</organism>
<gene>
    <name evidence="2" type="ORF">AW10_00073</name>
</gene>
<name>A0A011Q268_9PROT</name>
<feature type="signal peptide" evidence="1">
    <location>
        <begin position="1"/>
        <end position="21"/>
    </location>
</feature>
<protein>
    <recommendedName>
        <fullName evidence="4">Proline-rich region</fullName>
    </recommendedName>
</protein>
<dbReference type="PATRIC" id="fig|1454003.3.peg.77"/>
<sequence>MKRFSAVLLLLLFVQPNSVFADRGARGTGFYPVSGAVVVGGGYGPRRGYGGPRGGYYGPRWGYGGPSVGVYFGGPFGWGGAWGPPVYYPQPIYPPVVAVPPPVVYVERGEASAAREYGDGEVLEPGYWYYCRENAGYFPAVMQCPGPWVQVAPRAD</sequence>
<comment type="caution">
    <text evidence="2">The sequence shown here is derived from an EMBL/GenBank/DDBJ whole genome shotgun (WGS) entry which is preliminary data.</text>
</comment>
<evidence type="ECO:0000313" key="3">
    <source>
        <dbReference type="Proteomes" id="UP000021816"/>
    </source>
</evidence>
<dbReference type="Proteomes" id="UP000021816">
    <property type="component" value="Unassembled WGS sequence"/>
</dbReference>
<reference evidence="2 3" key="1">
    <citation type="submission" date="2014-02" db="EMBL/GenBank/DDBJ databases">
        <title>Expanding our view of genomic diversity in Candidatus Accumulibacter clades.</title>
        <authorList>
            <person name="Skennerton C.T."/>
            <person name="Barr J.J."/>
            <person name="Slater F.R."/>
            <person name="Bond P.L."/>
            <person name="Tyson G.W."/>
        </authorList>
    </citation>
    <scope>NUCLEOTIDE SEQUENCE [LARGE SCALE GENOMIC DNA]</scope>
    <source>
        <strain evidence="3">BA-92</strain>
    </source>
</reference>
<feature type="chain" id="PRO_5001463067" description="Proline-rich region" evidence="1">
    <location>
        <begin position="22"/>
        <end position="156"/>
    </location>
</feature>
<proteinExistence type="predicted"/>
<accession>A0A011Q268</accession>
<evidence type="ECO:0000313" key="2">
    <source>
        <dbReference type="EMBL" id="EXI83337.1"/>
    </source>
</evidence>
<evidence type="ECO:0008006" key="4">
    <source>
        <dbReference type="Google" id="ProtNLM"/>
    </source>
</evidence>
<dbReference type="EMBL" id="JEMX01000002">
    <property type="protein sequence ID" value="EXI83337.1"/>
    <property type="molecule type" value="Genomic_DNA"/>
</dbReference>
<keyword evidence="1" id="KW-0732">Signal</keyword>